<protein>
    <recommendedName>
        <fullName evidence="2">Transposase</fullName>
    </recommendedName>
</protein>
<accession>X1G3U6</accession>
<comment type="caution">
    <text evidence="1">The sequence shown here is derived from an EMBL/GenBank/DDBJ whole genome shotgun (WGS) entry which is preliminary data.</text>
</comment>
<dbReference type="AlphaFoldDB" id="X1G3U6"/>
<gene>
    <name evidence="1" type="ORF">S03H2_05678</name>
</gene>
<proteinExistence type="predicted"/>
<reference evidence="1" key="1">
    <citation type="journal article" date="2014" name="Front. Microbiol.">
        <title>High frequency of phylogenetically diverse reductive dehalogenase-homologous genes in deep subseafloor sedimentary metagenomes.</title>
        <authorList>
            <person name="Kawai M."/>
            <person name="Futagami T."/>
            <person name="Toyoda A."/>
            <person name="Takaki Y."/>
            <person name="Nishi S."/>
            <person name="Hori S."/>
            <person name="Arai W."/>
            <person name="Tsubouchi T."/>
            <person name="Morono Y."/>
            <person name="Uchiyama I."/>
            <person name="Ito T."/>
            <person name="Fujiyama A."/>
            <person name="Inagaki F."/>
            <person name="Takami H."/>
        </authorList>
    </citation>
    <scope>NUCLEOTIDE SEQUENCE</scope>
    <source>
        <strain evidence="1">Expedition CK06-06</strain>
    </source>
</reference>
<dbReference type="EMBL" id="BARU01002399">
    <property type="protein sequence ID" value="GAH27703.1"/>
    <property type="molecule type" value="Genomic_DNA"/>
</dbReference>
<evidence type="ECO:0008006" key="2">
    <source>
        <dbReference type="Google" id="ProtNLM"/>
    </source>
</evidence>
<evidence type="ECO:0000313" key="1">
    <source>
        <dbReference type="EMBL" id="GAH27703.1"/>
    </source>
</evidence>
<sequence length="80" mass="9423">MSFKPTPVERKVKVGYRVVKGEKIQPIARETGVDRTSIYLWKERALSALREALEPRKRGPKFKKSPKDKEIEKLREKWIS</sequence>
<name>X1G3U6_9ZZZZ</name>
<organism evidence="1">
    <name type="scientific">marine sediment metagenome</name>
    <dbReference type="NCBI Taxonomy" id="412755"/>
    <lineage>
        <taxon>unclassified sequences</taxon>
        <taxon>metagenomes</taxon>
        <taxon>ecological metagenomes</taxon>
    </lineage>
</organism>